<dbReference type="RefSeq" id="WP_127706128.1">
    <property type="nucleotide sequence ID" value="NZ_SACO01000002.1"/>
</dbReference>
<dbReference type="InterPro" id="IPR000843">
    <property type="entry name" value="HTH_LacI"/>
</dbReference>
<sequence>MANIKDIAAKAGVSIATVSRALRQPALVKDKTAKRIEEAIRELDYTPNLVAASLRRQKADAVIIAVPSIHNPFTSAFVQGVENVARENGTKVLLALTEGDTQILDRHYDMIAGKQADGMILLDLAVPSALLARKEGAPPPPVVLACEYGEGFDQPRVRVNDVDAAADVAAHIAALGHKKVACIAGPAAQRMSRDRQRGFRLGLRRAGLELPENLIAAGDYSLESGAAGAFALLDRGEKFSALLCENDEMALGAIHALCARGLRVPEDVSVIGIDNFRFSAFSNPSLTTVSLPTTQIGEQAMRLMLDFAIDADGACREVILPHQLIERDSTRPYRG</sequence>
<dbReference type="OrthoDB" id="7939625at2"/>
<evidence type="ECO:0000256" key="1">
    <source>
        <dbReference type="ARBA" id="ARBA00022491"/>
    </source>
</evidence>
<dbReference type="AlphaFoldDB" id="A0A3S2VFP2"/>
<feature type="domain" description="HTH lacI-type" evidence="5">
    <location>
        <begin position="2"/>
        <end position="56"/>
    </location>
</feature>
<gene>
    <name evidence="6" type="ORF">EOE18_03105</name>
</gene>
<dbReference type="Pfam" id="PF00356">
    <property type="entry name" value="LacI"/>
    <property type="match status" value="1"/>
</dbReference>
<reference evidence="6 7" key="1">
    <citation type="submission" date="2019-01" db="EMBL/GenBank/DDBJ databases">
        <authorList>
            <person name="Chen W.-M."/>
        </authorList>
    </citation>
    <scope>NUCLEOTIDE SEQUENCE [LARGE SCALE GENOMIC DNA]</scope>
    <source>
        <strain evidence="6 7">FSY-9</strain>
    </source>
</reference>
<dbReference type="Proteomes" id="UP000282837">
    <property type="component" value="Unassembled WGS sequence"/>
</dbReference>
<dbReference type="PROSITE" id="PS00356">
    <property type="entry name" value="HTH_LACI_1"/>
    <property type="match status" value="1"/>
</dbReference>
<evidence type="ECO:0000256" key="3">
    <source>
        <dbReference type="ARBA" id="ARBA00023125"/>
    </source>
</evidence>
<dbReference type="PANTHER" id="PTHR30146">
    <property type="entry name" value="LACI-RELATED TRANSCRIPTIONAL REPRESSOR"/>
    <property type="match status" value="1"/>
</dbReference>
<dbReference type="SMART" id="SM00354">
    <property type="entry name" value="HTH_LACI"/>
    <property type="match status" value="1"/>
</dbReference>
<dbReference type="CDD" id="cd01392">
    <property type="entry name" value="HTH_LacI"/>
    <property type="match status" value="1"/>
</dbReference>
<dbReference type="InterPro" id="IPR010982">
    <property type="entry name" value="Lambda_DNA-bd_dom_sf"/>
</dbReference>
<keyword evidence="2" id="KW-0805">Transcription regulation</keyword>
<keyword evidence="4" id="KW-0804">Transcription</keyword>
<name>A0A3S2VFP2_9SPHN</name>
<dbReference type="InterPro" id="IPR046335">
    <property type="entry name" value="LacI/GalR-like_sensor"/>
</dbReference>
<dbReference type="SUPFAM" id="SSF53822">
    <property type="entry name" value="Periplasmic binding protein-like I"/>
    <property type="match status" value="1"/>
</dbReference>
<dbReference type="GO" id="GO:0003700">
    <property type="term" value="F:DNA-binding transcription factor activity"/>
    <property type="evidence" value="ECO:0007669"/>
    <property type="project" value="TreeGrafter"/>
</dbReference>
<dbReference type="GO" id="GO:0000976">
    <property type="term" value="F:transcription cis-regulatory region binding"/>
    <property type="evidence" value="ECO:0007669"/>
    <property type="project" value="TreeGrafter"/>
</dbReference>
<dbReference type="Gene3D" id="3.40.50.2300">
    <property type="match status" value="2"/>
</dbReference>
<keyword evidence="7" id="KW-1185">Reference proteome</keyword>
<evidence type="ECO:0000259" key="5">
    <source>
        <dbReference type="PROSITE" id="PS50932"/>
    </source>
</evidence>
<accession>A0A3S2VFP2</accession>
<comment type="caution">
    <text evidence="6">The sequence shown here is derived from an EMBL/GenBank/DDBJ whole genome shotgun (WGS) entry which is preliminary data.</text>
</comment>
<keyword evidence="1" id="KW-0678">Repressor</keyword>
<evidence type="ECO:0000313" key="6">
    <source>
        <dbReference type="EMBL" id="RVU06961.1"/>
    </source>
</evidence>
<protein>
    <submittedName>
        <fullName evidence="6">LacI family transcriptional regulator</fullName>
    </submittedName>
</protein>
<evidence type="ECO:0000256" key="2">
    <source>
        <dbReference type="ARBA" id="ARBA00023015"/>
    </source>
</evidence>
<organism evidence="6 7">
    <name type="scientific">Novosphingobium umbonatum</name>
    <dbReference type="NCBI Taxonomy" id="1908524"/>
    <lineage>
        <taxon>Bacteria</taxon>
        <taxon>Pseudomonadati</taxon>
        <taxon>Pseudomonadota</taxon>
        <taxon>Alphaproteobacteria</taxon>
        <taxon>Sphingomonadales</taxon>
        <taxon>Sphingomonadaceae</taxon>
        <taxon>Novosphingobium</taxon>
    </lineage>
</organism>
<keyword evidence="3" id="KW-0238">DNA-binding</keyword>
<dbReference type="Gene3D" id="1.10.260.40">
    <property type="entry name" value="lambda repressor-like DNA-binding domains"/>
    <property type="match status" value="1"/>
</dbReference>
<evidence type="ECO:0000313" key="7">
    <source>
        <dbReference type="Proteomes" id="UP000282837"/>
    </source>
</evidence>
<dbReference type="SUPFAM" id="SSF47413">
    <property type="entry name" value="lambda repressor-like DNA-binding domains"/>
    <property type="match status" value="1"/>
</dbReference>
<dbReference type="PROSITE" id="PS50932">
    <property type="entry name" value="HTH_LACI_2"/>
    <property type="match status" value="1"/>
</dbReference>
<dbReference type="Pfam" id="PF13377">
    <property type="entry name" value="Peripla_BP_3"/>
    <property type="match status" value="1"/>
</dbReference>
<proteinExistence type="predicted"/>
<dbReference type="EMBL" id="SACO01000002">
    <property type="protein sequence ID" value="RVU06961.1"/>
    <property type="molecule type" value="Genomic_DNA"/>
</dbReference>
<dbReference type="InterPro" id="IPR028082">
    <property type="entry name" value="Peripla_BP_I"/>
</dbReference>
<evidence type="ECO:0000256" key="4">
    <source>
        <dbReference type="ARBA" id="ARBA00023163"/>
    </source>
</evidence>
<dbReference type="PANTHER" id="PTHR30146:SF151">
    <property type="entry name" value="HTH-TYPE TRANSCRIPTIONAL REPRESSOR CYTR"/>
    <property type="match status" value="1"/>
</dbReference>